<organism evidence="1">
    <name type="scientific">marine sediment metagenome</name>
    <dbReference type="NCBI Taxonomy" id="412755"/>
    <lineage>
        <taxon>unclassified sequences</taxon>
        <taxon>metagenomes</taxon>
        <taxon>ecological metagenomes</taxon>
    </lineage>
</organism>
<comment type="caution">
    <text evidence="1">The sequence shown here is derived from an EMBL/GenBank/DDBJ whole genome shotgun (WGS) entry which is preliminary data.</text>
</comment>
<name>A0A0F9DNS0_9ZZZZ</name>
<protein>
    <submittedName>
        <fullName evidence="1">Uncharacterized protein</fullName>
    </submittedName>
</protein>
<accession>A0A0F9DNS0</accession>
<proteinExistence type="predicted"/>
<reference evidence="1" key="1">
    <citation type="journal article" date="2015" name="Nature">
        <title>Complex archaea that bridge the gap between prokaryotes and eukaryotes.</title>
        <authorList>
            <person name="Spang A."/>
            <person name="Saw J.H."/>
            <person name="Jorgensen S.L."/>
            <person name="Zaremba-Niedzwiedzka K."/>
            <person name="Martijn J."/>
            <person name="Lind A.E."/>
            <person name="van Eijk R."/>
            <person name="Schleper C."/>
            <person name="Guy L."/>
            <person name="Ettema T.J."/>
        </authorList>
    </citation>
    <scope>NUCLEOTIDE SEQUENCE</scope>
</reference>
<gene>
    <name evidence="1" type="ORF">LCGC14_2255430</name>
</gene>
<dbReference type="EMBL" id="LAZR01030842">
    <property type="protein sequence ID" value="KKL55436.1"/>
    <property type="molecule type" value="Genomic_DNA"/>
</dbReference>
<dbReference type="AlphaFoldDB" id="A0A0F9DNS0"/>
<sequence>MTAMEEQLLNDYMIPRSSQYGMYLVGWFESQYWNNSDWRYNMHRRVTSIEDLRNILEEQAQEISEGGFIIGPKVIDISLVEIHERMYRRTDEND</sequence>
<evidence type="ECO:0000313" key="1">
    <source>
        <dbReference type="EMBL" id="KKL55436.1"/>
    </source>
</evidence>